<evidence type="ECO:0000259" key="4">
    <source>
        <dbReference type="PROSITE" id="PS50987"/>
    </source>
</evidence>
<sequence>MKANATQAARLMRALSNEHRLLILCYLQSRELSVSELNQCLDLSQSALSQHLAILRNDGLVQTRRESQTIYYSLHGDQALRLIETLHELYCAKK</sequence>
<dbReference type="InterPro" id="IPR051081">
    <property type="entry name" value="HTH_MetalResp_TranReg"/>
</dbReference>
<evidence type="ECO:0000256" key="2">
    <source>
        <dbReference type="ARBA" id="ARBA00023125"/>
    </source>
</evidence>
<evidence type="ECO:0000313" key="5">
    <source>
        <dbReference type="EMBL" id="UTW14366.1"/>
    </source>
</evidence>
<protein>
    <submittedName>
        <fullName evidence="5">Winged helix-turn-helix transcriptional regulator</fullName>
    </submittedName>
</protein>
<gene>
    <name evidence="5" type="ORF">KDW95_08845</name>
</gene>
<dbReference type="RefSeq" id="WP_255856489.1">
    <property type="nucleotide sequence ID" value="NZ_CP073347.1"/>
</dbReference>
<evidence type="ECO:0000256" key="1">
    <source>
        <dbReference type="ARBA" id="ARBA00023015"/>
    </source>
</evidence>
<feature type="domain" description="HTH arsR-type" evidence="4">
    <location>
        <begin position="1"/>
        <end position="94"/>
    </location>
</feature>
<dbReference type="PANTHER" id="PTHR33154">
    <property type="entry name" value="TRANSCRIPTIONAL REGULATOR, ARSR FAMILY"/>
    <property type="match status" value="1"/>
</dbReference>
<dbReference type="SMART" id="SM00418">
    <property type="entry name" value="HTH_ARSR"/>
    <property type="match status" value="1"/>
</dbReference>
<dbReference type="PANTHER" id="PTHR33154:SF28">
    <property type="entry name" value="HTH-TYPE TRANSCRIPTIONAL REGULATOR YGAV-RELATED"/>
    <property type="match status" value="1"/>
</dbReference>
<dbReference type="EMBL" id="CP073347">
    <property type="protein sequence ID" value="UTW14366.1"/>
    <property type="molecule type" value="Genomic_DNA"/>
</dbReference>
<keyword evidence="1" id="KW-0805">Transcription regulation</keyword>
<keyword evidence="6" id="KW-1185">Reference proteome</keyword>
<dbReference type="Proteomes" id="UP001058461">
    <property type="component" value="Chromosome"/>
</dbReference>
<dbReference type="PRINTS" id="PR00778">
    <property type="entry name" value="HTHARSR"/>
</dbReference>
<dbReference type="CDD" id="cd00090">
    <property type="entry name" value="HTH_ARSR"/>
    <property type="match status" value="1"/>
</dbReference>
<dbReference type="InterPro" id="IPR001845">
    <property type="entry name" value="HTH_ArsR_DNA-bd_dom"/>
</dbReference>
<dbReference type="InterPro" id="IPR011991">
    <property type="entry name" value="ArsR-like_HTH"/>
</dbReference>
<evidence type="ECO:0000313" key="6">
    <source>
        <dbReference type="Proteomes" id="UP001058461"/>
    </source>
</evidence>
<keyword evidence="3" id="KW-0804">Transcription</keyword>
<name>A0ABY5HR45_9GAMM</name>
<evidence type="ECO:0000256" key="3">
    <source>
        <dbReference type="ARBA" id="ARBA00023163"/>
    </source>
</evidence>
<dbReference type="InterPro" id="IPR036390">
    <property type="entry name" value="WH_DNA-bd_sf"/>
</dbReference>
<proteinExistence type="predicted"/>
<dbReference type="Pfam" id="PF01022">
    <property type="entry name" value="HTH_5"/>
    <property type="match status" value="1"/>
</dbReference>
<organism evidence="5 6">
    <name type="scientific">Marinobacterium rhizophilum</name>
    <dbReference type="NCBI Taxonomy" id="420402"/>
    <lineage>
        <taxon>Bacteria</taxon>
        <taxon>Pseudomonadati</taxon>
        <taxon>Pseudomonadota</taxon>
        <taxon>Gammaproteobacteria</taxon>
        <taxon>Oceanospirillales</taxon>
        <taxon>Oceanospirillaceae</taxon>
        <taxon>Marinobacterium</taxon>
    </lineage>
</organism>
<dbReference type="NCBIfam" id="NF033788">
    <property type="entry name" value="HTH_metalloreg"/>
    <property type="match status" value="1"/>
</dbReference>
<dbReference type="SUPFAM" id="SSF46785">
    <property type="entry name" value="Winged helix' DNA-binding domain"/>
    <property type="match status" value="1"/>
</dbReference>
<dbReference type="Gene3D" id="1.10.10.10">
    <property type="entry name" value="Winged helix-like DNA-binding domain superfamily/Winged helix DNA-binding domain"/>
    <property type="match status" value="1"/>
</dbReference>
<dbReference type="InterPro" id="IPR036388">
    <property type="entry name" value="WH-like_DNA-bd_sf"/>
</dbReference>
<dbReference type="PROSITE" id="PS50987">
    <property type="entry name" value="HTH_ARSR_2"/>
    <property type="match status" value="1"/>
</dbReference>
<keyword evidence="2" id="KW-0238">DNA-binding</keyword>
<accession>A0ABY5HR45</accession>
<reference evidence="5" key="1">
    <citation type="submission" date="2021-04" db="EMBL/GenBank/DDBJ databases">
        <title>Oceanospirillales bacteria with DddD are important DMSP degraders in coastal seawater.</title>
        <authorList>
            <person name="Liu J."/>
        </authorList>
    </citation>
    <scope>NUCLEOTIDE SEQUENCE</scope>
    <source>
        <strain evidence="5">D13-1</strain>
    </source>
</reference>